<evidence type="ECO:0000313" key="3">
    <source>
        <dbReference type="Proteomes" id="UP001420932"/>
    </source>
</evidence>
<name>A0AAP0PRD0_9MAGN</name>
<dbReference type="Pfam" id="PF14223">
    <property type="entry name" value="Retrotran_gag_2"/>
    <property type="match status" value="1"/>
</dbReference>
<proteinExistence type="predicted"/>
<organism evidence="2 3">
    <name type="scientific">Stephania yunnanensis</name>
    <dbReference type="NCBI Taxonomy" id="152371"/>
    <lineage>
        <taxon>Eukaryota</taxon>
        <taxon>Viridiplantae</taxon>
        <taxon>Streptophyta</taxon>
        <taxon>Embryophyta</taxon>
        <taxon>Tracheophyta</taxon>
        <taxon>Spermatophyta</taxon>
        <taxon>Magnoliopsida</taxon>
        <taxon>Ranunculales</taxon>
        <taxon>Menispermaceae</taxon>
        <taxon>Menispermoideae</taxon>
        <taxon>Cissampelideae</taxon>
        <taxon>Stephania</taxon>
    </lineage>
</organism>
<comment type="caution">
    <text evidence="2">The sequence shown here is derived from an EMBL/GenBank/DDBJ whole genome shotgun (WGS) entry which is preliminary data.</text>
</comment>
<evidence type="ECO:0000313" key="2">
    <source>
        <dbReference type="EMBL" id="KAK9151824.1"/>
    </source>
</evidence>
<gene>
    <name evidence="2" type="ORF">Syun_010133</name>
</gene>
<dbReference type="PANTHER" id="PTHR36898:SF1">
    <property type="entry name" value="OS04G0250700 PROTEIN"/>
    <property type="match status" value="1"/>
</dbReference>
<dbReference type="InterPro" id="IPR006839">
    <property type="entry name" value="DarP"/>
</dbReference>
<dbReference type="InterPro" id="IPR023153">
    <property type="entry name" value="DarP_sf"/>
</dbReference>
<dbReference type="Gene3D" id="1.10.60.30">
    <property type="entry name" value="PSPTO4464-like domains"/>
    <property type="match status" value="1"/>
</dbReference>
<evidence type="ECO:0000256" key="1">
    <source>
        <dbReference type="SAM" id="MobiDB-lite"/>
    </source>
</evidence>
<dbReference type="EMBL" id="JBBNAF010000004">
    <property type="protein sequence ID" value="KAK9151824.1"/>
    <property type="molecule type" value="Genomic_DNA"/>
</dbReference>
<reference evidence="2 3" key="1">
    <citation type="submission" date="2024-01" db="EMBL/GenBank/DDBJ databases">
        <title>Genome assemblies of Stephania.</title>
        <authorList>
            <person name="Yang L."/>
        </authorList>
    </citation>
    <scope>NUCLEOTIDE SEQUENCE [LARGE SCALE GENOMIC DNA]</scope>
    <source>
        <strain evidence="2">YNDBR</strain>
        <tissue evidence="2">Leaf</tissue>
    </source>
</reference>
<dbReference type="AlphaFoldDB" id="A0AAP0PRD0"/>
<feature type="region of interest" description="Disordered" evidence="1">
    <location>
        <begin position="150"/>
        <end position="186"/>
    </location>
</feature>
<dbReference type="Proteomes" id="UP001420932">
    <property type="component" value="Unassembled WGS sequence"/>
</dbReference>
<keyword evidence="3" id="KW-1185">Reference proteome</keyword>
<dbReference type="SUPFAM" id="SSF158710">
    <property type="entry name" value="PSPTO4464-like"/>
    <property type="match status" value="1"/>
</dbReference>
<sequence>MFHHLQSDQPEGVSTIKPLLLTNMNYTYWKSRMEGFILSIDRSESRTLEVDIIMQNRTRRLANLSKRDDETITGYTKKLEDIANRAKTLGKTYKNRKMVEKAIRSLPSKFDVKVSVIQETKGLKNIDVAMLIKRCNKLYKKVHGSKKDFLRNKGKSSATARNDSKFDTDDECDGEKKSRNQKKREAKRAVKWGMELATFTAPQIKQILKLASLDGDVFEALVLVKRMGTDVREGRRRQFNYIGKRFDIRFLVGWLRPQLILAMKDGDHKEAWTISNTDWIMEDDDEELDDAESEAESDYIDTTSRWFEGLINKDVGITKEVYSIHSVEFDRQVSNILNFFSSFHFDCPIKVLLLSFTLLLVPDLMRISNIRHVAWRFARFNFWKIP</sequence>
<dbReference type="Pfam" id="PF04751">
    <property type="entry name" value="DarP"/>
    <property type="match status" value="1"/>
</dbReference>
<dbReference type="PANTHER" id="PTHR36898">
    <property type="entry name" value="OSJNBB0026I12.6 PROTEIN"/>
    <property type="match status" value="1"/>
</dbReference>
<evidence type="ECO:0008006" key="4">
    <source>
        <dbReference type="Google" id="ProtNLM"/>
    </source>
</evidence>
<protein>
    <recommendedName>
        <fullName evidence="4">DUF4219 domain-containing protein</fullName>
    </recommendedName>
</protein>
<dbReference type="CDD" id="cd16331">
    <property type="entry name" value="YjgA-like"/>
    <property type="match status" value="1"/>
</dbReference>
<accession>A0AAP0PRD0</accession>